<dbReference type="PRINTS" id="PR00313">
    <property type="entry name" value="CABNDNGRPT"/>
</dbReference>
<dbReference type="GO" id="GO:0090729">
    <property type="term" value="F:toxin activity"/>
    <property type="evidence" value="ECO:0007669"/>
    <property type="project" value="UniProtKB-KW"/>
</dbReference>
<dbReference type="InterPro" id="IPR018511">
    <property type="entry name" value="Hemolysin-typ_Ca-bd_CS"/>
</dbReference>
<keyword evidence="5" id="KW-0677">Repeat</keyword>
<evidence type="ECO:0000256" key="6">
    <source>
        <dbReference type="ARBA" id="ARBA00023026"/>
    </source>
</evidence>
<reference evidence="8" key="1">
    <citation type="submission" date="2019-05" db="EMBL/GenBank/DDBJ databases">
        <authorList>
            <person name="Hibberd M."/>
        </authorList>
    </citation>
    <scope>NUCLEOTIDE SEQUENCE</scope>
    <source>
        <strain evidence="8">Neisseria_subflava_BgEED23</strain>
    </source>
</reference>
<evidence type="ECO:0000256" key="2">
    <source>
        <dbReference type="ARBA" id="ARBA00004613"/>
    </source>
</evidence>
<dbReference type="InterPro" id="IPR050557">
    <property type="entry name" value="RTX_toxin/Mannuronan_C5-epim"/>
</dbReference>
<dbReference type="Gene3D" id="2.150.10.10">
    <property type="entry name" value="Serralysin-like metalloprotease, C-terminal"/>
    <property type="match status" value="4"/>
</dbReference>
<dbReference type="PROSITE" id="PS00330">
    <property type="entry name" value="HEMOLYSIN_CALCIUM"/>
    <property type="match status" value="5"/>
</dbReference>
<evidence type="ECO:0000313" key="9">
    <source>
        <dbReference type="Proteomes" id="UP000626795"/>
    </source>
</evidence>
<dbReference type="GO" id="GO:0016020">
    <property type="term" value="C:membrane"/>
    <property type="evidence" value="ECO:0007669"/>
    <property type="project" value="UniProtKB-SubCell"/>
</dbReference>
<dbReference type="GO" id="GO:0005509">
    <property type="term" value="F:calcium ion binding"/>
    <property type="evidence" value="ECO:0007669"/>
    <property type="project" value="InterPro"/>
</dbReference>
<evidence type="ECO:0000256" key="4">
    <source>
        <dbReference type="ARBA" id="ARBA00022656"/>
    </source>
</evidence>
<keyword evidence="6" id="KW-0843">Virulence</keyword>
<dbReference type="Pfam" id="PF00353">
    <property type="entry name" value="HemolysinCabind"/>
    <property type="match status" value="8"/>
</dbReference>
<dbReference type="EMBL" id="CABFLZ010000011">
    <property type="protein sequence ID" value="VTY04978.1"/>
    <property type="molecule type" value="Genomic_DNA"/>
</dbReference>
<protein>
    <submittedName>
        <fullName evidence="8">Bifunctional hemolysin/adenylate cyclase</fullName>
    </submittedName>
</protein>
<evidence type="ECO:0000256" key="1">
    <source>
        <dbReference type="ARBA" id="ARBA00004370"/>
    </source>
</evidence>
<keyword evidence="3" id="KW-0964">Secreted</keyword>
<gene>
    <name evidence="8" type="primary">cya_1</name>
    <name evidence="8" type="ORF">ONOEEDHL_00233</name>
</gene>
<dbReference type="PRINTS" id="PR01488">
    <property type="entry name" value="RTXTOXINA"/>
</dbReference>
<dbReference type="PANTHER" id="PTHR38340:SF1">
    <property type="entry name" value="S-LAYER PROTEIN"/>
    <property type="match status" value="1"/>
</dbReference>
<accession>A0A9X9QYM0</accession>
<keyword evidence="9" id="KW-1185">Reference proteome</keyword>
<dbReference type="InterPro" id="IPR001343">
    <property type="entry name" value="Hemolysn_Ca-bd"/>
</dbReference>
<evidence type="ECO:0000256" key="3">
    <source>
        <dbReference type="ARBA" id="ARBA00022525"/>
    </source>
</evidence>
<keyword evidence="7" id="KW-0472">Membrane</keyword>
<dbReference type="SUPFAM" id="SSF51120">
    <property type="entry name" value="beta-Roll"/>
    <property type="match status" value="4"/>
</dbReference>
<organism evidence="8 9">
    <name type="scientific">Neisseria subflava</name>
    <dbReference type="NCBI Taxonomy" id="28449"/>
    <lineage>
        <taxon>Bacteria</taxon>
        <taxon>Pseudomonadati</taxon>
        <taxon>Pseudomonadota</taxon>
        <taxon>Betaproteobacteria</taxon>
        <taxon>Neisseriales</taxon>
        <taxon>Neisseriaceae</taxon>
        <taxon>Neisseria</taxon>
    </lineage>
</organism>
<name>A0A9X9QYM0_NEISU</name>
<dbReference type="Proteomes" id="UP000626795">
    <property type="component" value="Unassembled WGS sequence"/>
</dbReference>
<evidence type="ECO:0000313" key="8">
    <source>
        <dbReference type="EMBL" id="VTY04978.1"/>
    </source>
</evidence>
<evidence type="ECO:0000256" key="7">
    <source>
        <dbReference type="ARBA" id="ARBA00023136"/>
    </source>
</evidence>
<sequence>MPDTFTSLLLSSISKENIMTTEKATRIRNAKFELRHAEQLQPPPLAQITTGTPGDDVYYVTRSDDKIIEDPNGGDDTVYSSVSYTLPNYVENLVLTGTANIFGAGNNSNNILIGNEGRNRLNSGRGDDIVYGGGGNDFINGGEGNDRLFGETGNDTLNGEAGNDVLEGGEGDDTYLFSAKSEQDTIIDNQGHNSIRFHTDLSLNDLTVEVRNNETGGQDWLIAVKNSNAVLTIKNQYTQNGTTPAVSQFIIGTQKLDVNSFAKYFNISLTEHTESGRTINGSDGNDHLIGTSGDDIIDGKAGADIMEGRDGNDTYYVDNAKDVVIEQAGGGEDTVFSSISYTAATHVENVTLTGTANIFAAGNNSNNILTGNEGRNRLNSGRGDDTVYGMGGNDNLNGGDGNDYLDGGDGNDAINGDAGDDVLVGGNGKDILKGGAGNDTYIYGDNDTIIDNQGINTLKFSDGLNNAKLNLKTIHNDDGSQSWEITSEQGSALIQNQIGADGSVSIDRFQFSDQTYTAAQFQQAFQALKAETIKFVGTNGDDTLHGDAGNNEIDGGNDGRDILYGHDGDDILREHSETYYGNEPASDDKLYGGNGNDKLYAHVGADLLDGGAGNDYLEGGEHNDTYIFGKGYGHDTIFDYNFGFDNEAGLHTLNANTVKFSGGITIDDLEITVEKGYDKTGIADLPDSNQFVSPPLLDGDTWHIRIKGTDDVLTIKNQSGIYGAISEFQFDGNASYSTGELINHFKLSIPHMIGNKNIVQYTGQPVEELNRDVYNNFNHTIHADSDNSDLDLSRYTSVVEYRGNRSDETITLGRGINIVDTAGGNDTITDPGADNTVIMFGRNSGNDTFNPYGGSDTQVHFKEGLTLKDLQLKTGDDWVLTIKDTGETLTIHDIANNNIDSFVFESGKSYTADEISKALITENTQNNGIL</sequence>
<evidence type="ECO:0000256" key="5">
    <source>
        <dbReference type="ARBA" id="ARBA00022737"/>
    </source>
</evidence>
<comment type="subcellular location">
    <subcellularLocation>
        <location evidence="1">Membrane</location>
    </subcellularLocation>
    <subcellularLocation>
        <location evidence="2">Secreted</location>
    </subcellularLocation>
</comment>
<dbReference type="InterPro" id="IPR011049">
    <property type="entry name" value="Serralysin-like_metalloprot_C"/>
</dbReference>
<keyword evidence="4" id="KW-0800">Toxin</keyword>
<dbReference type="PANTHER" id="PTHR38340">
    <property type="entry name" value="S-LAYER PROTEIN"/>
    <property type="match status" value="1"/>
</dbReference>
<comment type="caution">
    <text evidence="8">The sequence shown here is derived from an EMBL/GenBank/DDBJ whole genome shotgun (WGS) entry which is preliminary data.</text>
</comment>
<dbReference type="GO" id="GO:0005576">
    <property type="term" value="C:extracellular region"/>
    <property type="evidence" value="ECO:0007669"/>
    <property type="project" value="UniProtKB-SubCell"/>
</dbReference>
<dbReference type="AlphaFoldDB" id="A0A9X9QYM0"/>
<proteinExistence type="predicted"/>
<dbReference type="InterPro" id="IPR003995">
    <property type="entry name" value="RTX_toxin_determinant-A"/>
</dbReference>